<evidence type="ECO:0000256" key="4">
    <source>
        <dbReference type="ARBA" id="ARBA00023136"/>
    </source>
</evidence>
<feature type="transmembrane region" description="Helical" evidence="6">
    <location>
        <begin position="206"/>
        <end position="226"/>
    </location>
</feature>
<name>A0AA39R9U2_9LECA</name>
<evidence type="ECO:0000256" key="6">
    <source>
        <dbReference type="SAM" id="Phobius"/>
    </source>
</evidence>
<proteinExistence type="inferred from homology"/>
<dbReference type="Pfam" id="PF20684">
    <property type="entry name" value="Fung_rhodopsin"/>
    <property type="match status" value="1"/>
</dbReference>
<sequence>MAPLSDPSNGRARALLGASVLFLILPPIFVTLRIWARRLKRTPLCFNDYAIMAALLSTSGYNVLSIIGSVKGGGGQHVYTLTSSEVTVYAKISVAATTVWPTANTLVKISVLHFYTKIFNTRMLASSAYAIGAVTLAFWLSTVMTAFLICRPFAFNWDKLMTNGYCGNLSAYYLSTGIVNLLIDVIIVALPLPLLWGLQMKTSRKIALTAIFSLGALICIISIVRIDAINRLNYSDITYSVVLDSICTALEPTLGVINACLPLLQPVVSKCSGSTGPSNPTTSDNDADSFIDDLAQHSGIKVKQRVEIDSAVAPTL</sequence>
<dbReference type="Proteomes" id="UP001166286">
    <property type="component" value="Unassembled WGS sequence"/>
</dbReference>
<feature type="domain" description="Rhodopsin" evidence="7">
    <location>
        <begin position="32"/>
        <end position="269"/>
    </location>
</feature>
<evidence type="ECO:0000256" key="2">
    <source>
        <dbReference type="ARBA" id="ARBA00022692"/>
    </source>
</evidence>
<feature type="transmembrane region" description="Helical" evidence="6">
    <location>
        <begin position="169"/>
        <end position="194"/>
    </location>
</feature>
<dbReference type="PANTHER" id="PTHR33048">
    <property type="entry name" value="PTH11-LIKE INTEGRAL MEMBRANE PROTEIN (AFU_ORTHOLOGUE AFUA_5G11245)"/>
    <property type="match status" value="1"/>
</dbReference>
<dbReference type="GO" id="GO:0016020">
    <property type="term" value="C:membrane"/>
    <property type="evidence" value="ECO:0007669"/>
    <property type="project" value="UniProtKB-SubCell"/>
</dbReference>
<keyword evidence="2 6" id="KW-0812">Transmembrane</keyword>
<feature type="transmembrane region" description="Helical" evidence="6">
    <location>
        <begin position="128"/>
        <end position="149"/>
    </location>
</feature>
<comment type="similarity">
    <text evidence="5">Belongs to the SAT4 family.</text>
</comment>
<dbReference type="EMBL" id="JAFEKC020000003">
    <property type="protein sequence ID" value="KAK0515948.1"/>
    <property type="molecule type" value="Genomic_DNA"/>
</dbReference>
<comment type="caution">
    <text evidence="8">The sequence shown here is derived from an EMBL/GenBank/DDBJ whole genome shotgun (WGS) entry which is preliminary data.</text>
</comment>
<evidence type="ECO:0000256" key="5">
    <source>
        <dbReference type="ARBA" id="ARBA00038359"/>
    </source>
</evidence>
<evidence type="ECO:0000256" key="1">
    <source>
        <dbReference type="ARBA" id="ARBA00004141"/>
    </source>
</evidence>
<evidence type="ECO:0000313" key="9">
    <source>
        <dbReference type="Proteomes" id="UP001166286"/>
    </source>
</evidence>
<dbReference type="InterPro" id="IPR052337">
    <property type="entry name" value="SAT4-like"/>
</dbReference>
<evidence type="ECO:0000256" key="3">
    <source>
        <dbReference type="ARBA" id="ARBA00022989"/>
    </source>
</evidence>
<keyword evidence="4 6" id="KW-0472">Membrane</keyword>
<comment type="subcellular location">
    <subcellularLocation>
        <location evidence="1">Membrane</location>
        <topology evidence="1">Multi-pass membrane protein</topology>
    </subcellularLocation>
</comment>
<evidence type="ECO:0000313" key="8">
    <source>
        <dbReference type="EMBL" id="KAK0515948.1"/>
    </source>
</evidence>
<gene>
    <name evidence="8" type="ORF">JMJ35_001982</name>
</gene>
<keyword evidence="3 6" id="KW-1133">Transmembrane helix</keyword>
<reference evidence="8" key="1">
    <citation type="submission" date="2023-03" db="EMBL/GenBank/DDBJ databases">
        <title>Complete genome of Cladonia borealis.</title>
        <authorList>
            <person name="Park H."/>
        </authorList>
    </citation>
    <scope>NUCLEOTIDE SEQUENCE</scope>
    <source>
        <strain evidence="8">ANT050790</strain>
    </source>
</reference>
<dbReference type="InterPro" id="IPR049326">
    <property type="entry name" value="Rhodopsin_dom_fungi"/>
</dbReference>
<dbReference type="AlphaFoldDB" id="A0AA39R9U2"/>
<evidence type="ECO:0000259" key="7">
    <source>
        <dbReference type="Pfam" id="PF20684"/>
    </source>
</evidence>
<protein>
    <recommendedName>
        <fullName evidence="7">Rhodopsin domain-containing protein</fullName>
    </recommendedName>
</protein>
<dbReference type="PANTHER" id="PTHR33048:SF57">
    <property type="entry name" value="INTEGRAL MEMBRANE PROTEIN-RELATED"/>
    <property type="match status" value="1"/>
</dbReference>
<feature type="transmembrane region" description="Helical" evidence="6">
    <location>
        <begin position="48"/>
        <end position="68"/>
    </location>
</feature>
<keyword evidence="9" id="KW-1185">Reference proteome</keyword>
<accession>A0AA39R9U2</accession>
<feature type="transmembrane region" description="Helical" evidence="6">
    <location>
        <begin position="12"/>
        <end position="36"/>
    </location>
</feature>
<organism evidence="8 9">
    <name type="scientific">Cladonia borealis</name>
    <dbReference type="NCBI Taxonomy" id="184061"/>
    <lineage>
        <taxon>Eukaryota</taxon>
        <taxon>Fungi</taxon>
        <taxon>Dikarya</taxon>
        <taxon>Ascomycota</taxon>
        <taxon>Pezizomycotina</taxon>
        <taxon>Lecanoromycetes</taxon>
        <taxon>OSLEUM clade</taxon>
        <taxon>Lecanoromycetidae</taxon>
        <taxon>Lecanorales</taxon>
        <taxon>Lecanorineae</taxon>
        <taxon>Cladoniaceae</taxon>
        <taxon>Cladonia</taxon>
    </lineage>
</organism>